<dbReference type="AlphaFoldDB" id="A0A0L0UNC8"/>
<protein>
    <submittedName>
        <fullName evidence="2">Uncharacterized protein</fullName>
    </submittedName>
</protein>
<proteinExistence type="predicted"/>
<dbReference type="EMBL" id="AJIL01001846">
    <property type="protein sequence ID" value="KNE88460.1"/>
    <property type="molecule type" value="Genomic_DNA"/>
</dbReference>
<sequence length="102" mass="11123">DDLLLRLYLWGLPAQVDQPISRDSTSKVLAGGATREPDTKVDQPISRDSTSKVLAGGATREPDTKVDQPISRDSSPKAAKIKTRSDKERHSLLTKIFTHIGA</sequence>
<evidence type="ECO:0000313" key="2">
    <source>
        <dbReference type="EMBL" id="KNE88460.1"/>
    </source>
</evidence>
<feature type="non-terminal residue" evidence="2">
    <location>
        <position position="1"/>
    </location>
</feature>
<reference evidence="3" key="1">
    <citation type="submission" date="2014-03" db="EMBL/GenBank/DDBJ databases">
        <title>The Genome Sequence of Puccinia striiformis f. sp. tritici PST-78.</title>
        <authorList>
            <consortium name="The Broad Institute Genome Sequencing Platform"/>
            <person name="Cuomo C."/>
            <person name="Hulbert S."/>
            <person name="Chen X."/>
            <person name="Walker B."/>
            <person name="Young S.K."/>
            <person name="Zeng Q."/>
            <person name="Gargeya S."/>
            <person name="Fitzgerald M."/>
            <person name="Haas B."/>
            <person name="Abouelleil A."/>
            <person name="Alvarado L."/>
            <person name="Arachchi H.M."/>
            <person name="Berlin A.M."/>
            <person name="Chapman S.B."/>
            <person name="Goldberg J."/>
            <person name="Griggs A."/>
            <person name="Gujja S."/>
            <person name="Hansen M."/>
            <person name="Howarth C."/>
            <person name="Imamovic A."/>
            <person name="Larimer J."/>
            <person name="McCowan C."/>
            <person name="Montmayeur A."/>
            <person name="Murphy C."/>
            <person name="Neiman D."/>
            <person name="Pearson M."/>
            <person name="Priest M."/>
            <person name="Roberts A."/>
            <person name="Saif S."/>
            <person name="Shea T."/>
            <person name="Sisk P."/>
            <person name="Sykes S."/>
            <person name="Wortman J."/>
            <person name="Nusbaum C."/>
            <person name="Birren B."/>
        </authorList>
    </citation>
    <scope>NUCLEOTIDE SEQUENCE [LARGE SCALE GENOMIC DNA]</scope>
    <source>
        <strain evidence="3">race PST-78</strain>
    </source>
</reference>
<keyword evidence="3" id="KW-1185">Reference proteome</keyword>
<dbReference type="Proteomes" id="UP000054564">
    <property type="component" value="Unassembled WGS sequence"/>
</dbReference>
<organism evidence="2 3">
    <name type="scientific">Puccinia striiformis f. sp. tritici PST-78</name>
    <dbReference type="NCBI Taxonomy" id="1165861"/>
    <lineage>
        <taxon>Eukaryota</taxon>
        <taxon>Fungi</taxon>
        <taxon>Dikarya</taxon>
        <taxon>Basidiomycota</taxon>
        <taxon>Pucciniomycotina</taxon>
        <taxon>Pucciniomycetes</taxon>
        <taxon>Pucciniales</taxon>
        <taxon>Pucciniaceae</taxon>
        <taxon>Puccinia</taxon>
    </lineage>
</organism>
<feature type="region of interest" description="Disordered" evidence="1">
    <location>
        <begin position="20"/>
        <end position="85"/>
    </location>
</feature>
<name>A0A0L0UNC8_9BASI</name>
<evidence type="ECO:0000313" key="3">
    <source>
        <dbReference type="Proteomes" id="UP000054564"/>
    </source>
</evidence>
<accession>A0A0L0UNC8</accession>
<gene>
    <name evidence="2" type="ORF">PSTG_18139</name>
</gene>
<evidence type="ECO:0000256" key="1">
    <source>
        <dbReference type="SAM" id="MobiDB-lite"/>
    </source>
</evidence>
<feature type="non-terminal residue" evidence="2">
    <location>
        <position position="102"/>
    </location>
</feature>
<comment type="caution">
    <text evidence="2">The sequence shown here is derived from an EMBL/GenBank/DDBJ whole genome shotgun (WGS) entry which is preliminary data.</text>
</comment>